<dbReference type="InParanoid" id="A0A0C3BCB7"/>
<dbReference type="InterPro" id="IPR027417">
    <property type="entry name" value="P-loop_NTPase"/>
</dbReference>
<gene>
    <name evidence="1" type="ORF">PILCRDRAFT_50941</name>
</gene>
<evidence type="ECO:0000313" key="2">
    <source>
        <dbReference type="Proteomes" id="UP000054166"/>
    </source>
</evidence>
<protein>
    <submittedName>
        <fullName evidence="1">Uncharacterized protein</fullName>
    </submittedName>
</protein>
<dbReference type="PANTHER" id="PTHR47642">
    <property type="entry name" value="ATP-DEPENDENT DNA HELICASE"/>
    <property type="match status" value="1"/>
</dbReference>
<dbReference type="EMBL" id="KN833053">
    <property type="protein sequence ID" value="KIM74967.1"/>
    <property type="molecule type" value="Genomic_DNA"/>
</dbReference>
<keyword evidence="2" id="KW-1185">Reference proteome</keyword>
<reference evidence="1 2" key="1">
    <citation type="submission" date="2014-04" db="EMBL/GenBank/DDBJ databases">
        <authorList>
            <consortium name="DOE Joint Genome Institute"/>
            <person name="Kuo A."/>
            <person name="Tarkka M."/>
            <person name="Buscot F."/>
            <person name="Kohler A."/>
            <person name="Nagy L.G."/>
            <person name="Floudas D."/>
            <person name="Copeland A."/>
            <person name="Barry K.W."/>
            <person name="Cichocki N."/>
            <person name="Veneault-Fourrey C."/>
            <person name="LaButti K."/>
            <person name="Lindquist E.A."/>
            <person name="Lipzen A."/>
            <person name="Lundell T."/>
            <person name="Morin E."/>
            <person name="Murat C."/>
            <person name="Sun H."/>
            <person name="Tunlid A."/>
            <person name="Henrissat B."/>
            <person name="Grigoriev I.V."/>
            <person name="Hibbett D.S."/>
            <person name="Martin F."/>
            <person name="Nordberg H.P."/>
            <person name="Cantor M.N."/>
            <person name="Hua S.X."/>
        </authorList>
    </citation>
    <scope>NUCLEOTIDE SEQUENCE [LARGE SCALE GENOMIC DNA]</scope>
    <source>
        <strain evidence="1 2">F 1598</strain>
    </source>
</reference>
<name>A0A0C3BCB7_PILCF</name>
<dbReference type="Proteomes" id="UP000054166">
    <property type="component" value="Unassembled WGS sequence"/>
</dbReference>
<reference evidence="2" key="2">
    <citation type="submission" date="2015-01" db="EMBL/GenBank/DDBJ databases">
        <title>Evolutionary Origins and Diversification of the Mycorrhizal Mutualists.</title>
        <authorList>
            <consortium name="DOE Joint Genome Institute"/>
            <consortium name="Mycorrhizal Genomics Consortium"/>
            <person name="Kohler A."/>
            <person name="Kuo A."/>
            <person name="Nagy L.G."/>
            <person name="Floudas D."/>
            <person name="Copeland A."/>
            <person name="Barry K.W."/>
            <person name="Cichocki N."/>
            <person name="Veneault-Fourrey C."/>
            <person name="LaButti K."/>
            <person name="Lindquist E.A."/>
            <person name="Lipzen A."/>
            <person name="Lundell T."/>
            <person name="Morin E."/>
            <person name="Murat C."/>
            <person name="Riley R."/>
            <person name="Ohm R."/>
            <person name="Sun H."/>
            <person name="Tunlid A."/>
            <person name="Henrissat B."/>
            <person name="Grigoriev I.V."/>
            <person name="Hibbett D.S."/>
            <person name="Martin F."/>
        </authorList>
    </citation>
    <scope>NUCLEOTIDE SEQUENCE [LARGE SCALE GENOMIC DNA]</scope>
    <source>
        <strain evidence="2">F 1598</strain>
    </source>
</reference>
<dbReference type="AlphaFoldDB" id="A0A0C3BCB7"/>
<proteinExistence type="predicted"/>
<dbReference type="OrthoDB" id="432234at2759"/>
<dbReference type="PANTHER" id="PTHR47642:SF5">
    <property type="entry name" value="ATP-DEPENDENT DNA HELICASE"/>
    <property type="match status" value="1"/>
</dbReference>
<organism evidence="1 2">
    <name type="scientific">Piloderma croceum (strain F 1598)</name>
    <dbReference type="NCBI Taxonomy" id="765440"/>
    <lineage>
        <taxon>Eukaryota</taxon>
        <taxon>Fungi</taxon>
        <taxon>Dikarya</taxon>
        <taxon>Basidiomycota</taxon>
        <taxon>Agaricomycotina</taxon>
        <taxon>Agaricomycetes</taxon>
        <taxon>Agaricomycetidae</taxon>
        <taxon>Atheliales</taxon>
        <taxon>Atheliaceae</taxon>
        <taxon>Piloderma</taxon>
    </lineage>
</organism>
<dbReference type="Pfam" id="PF13245">
    <property type="entry name" value="AAA_19"/>
    <property type="match status" value="1"/>
</dbReference>
<dbReference type="HOGENOM" id="CLU_001613_2_2_1"/>
<accession>A0A0C3BCB7</accession>
<dbReference type="SUPFAM" id="SSF52540">
    <property type="entry name" value="P-loop containing nucleoside triphosphate hydrolases"/>
    <property type="match status" value="1"/>
</dbReference>
<sequence length="120" mass="13371">RAFRIVSEHSQREGSDPLRMYLGGQGGTGKSRVINALKDFFDRCNQSHRFHLSSYTGVAAKNISGMTLHTSLFLRQGSKGRTRGKTRCDLTATWDGVDYLFIDEVSMIGCNLLLQISEAL</sequence>
<evidence type="ECO:0000313" key="1">
    <source>
        <dbReference type="EMBL" id="KIM74967.1"/>
    </source>
</evidence>
<feature type="non-terminal residue" evidence="1">
    <location>
        <position position="120"/>
    </location>
</feature>
<dbReference type="Gene3D" id="3.40.50.300">
    <property type="entry name" value="P-loop containing nucleotide triphosphate hydrolases"/>
    <property type="match status" value="1"/>
</dbReference>
<dbReference type="InterPro" id="IPR051055">
    <property type="entry name" value="PIF1_helicase"/>
</dbReference>
<feature type="non-terminal residue" evidence="1">
    <location>
        <position position="1"/>
    </location>
</feature>